<dbReference type="HOGENOM" id="CLU_2272805_0_0_7"/>
<protein>
    <submittedName>
        <fullName evidence="1">Uncharacterized protein</fullName>
    </submittedName>
</protein>
<evidence type="ECO:0000313" key="2">
    <source>
        <dbReference type="Proteomes" id="UP000002710"/>
    </source>
</evidence>
<dbReference type="STRING" id="207559.Dde_1157"/>
<evidence type="ECO:0000313" key="1">
    <source>
        <dbReference type="EMBL" id="ABB37958.1"/>
    </source>
</evidence>
<gene>
    <name evidence="1" type="ordered locus">Dde_1157</name>
</gene>
<sequence>MTTNPYQTMTCVRCAQCGRPFHVSVRKLREGMMLCAGCMDTRSRCNTEPMVQIEQGEHSRLLRLYYAVFEHECARTPATETACRKAFDDCNRFFEGGSPCRL</sequence>
<accession>Q313D8</accession>
<dbReference type="Proteomes" id="UP000002710">
    <property type="component" value="Chromosome"/>
</dbReference>
<dbReference type="eggNOG" id="ENOG503071E">
    <property type="taxonomic scope" value="Bacteria"/>
</dbReference>
<name>Q313D8_OLEA2</name>
<dbReference type="KEGG" id="dde:Dde_1157"/>
<dbReference type="AlphaFoldDB" id="Q313D8"/>
<keyword evidence="2" id="KW-1185">Reference proteome</keyword>
<reference evidence="1 2" key="1">
    <citation type="journal article" date="2011" name="J. Bacteriol.">
        <title>Complete genome sequence and updated annotation of Desulfovibrio alaskensis G20.</title>
        <authorList>
            <person name="Hauser L.J."/>
            <person name="Land M.L."/>
            <person name="Brown S.D."/>
            <person name="Larimer F."/>
            <person name="Keller K.L."/>
            <person name="Rapp-Giles B.J."/>
            <person name="Price M.N."/>
            <person name="Lin M."/>
            <person name="Bruce D.C."/>
            <person name="Detter J.C."/>
            <person name="Tapia R."/>
            <person name="Han C.S."/>
            <person name="Goodwin L.A."/>
            <person name="Cheng J.F."/>
            <person name="Pitluck S."/>
            <person name="Copeland A."/>
            <person name="Lucas S."/>
            <person name="Nolan M."/>
            <person name="Lapidus A.L."/>
            <person name="Palumbo A.V."/>
            <person name="Wall J.D."/>
        </authorList>
    </citation>
    <scope>NUCLEOTIDE SEQUENCE [LARGE SCALE GENOMIC DNA]</scope>
    <source>
        <strain evidence="2">ATCC BAA 1058 / DSM 17464 / G20</strain>
    </source>
</reference>
<dbReference type="EMBL" id="CP000112">
    <property type="protein sequence ID" value="ABB37958.1"/>
    <property type="molecule type" value="Genomic_DNA"/>
</dbReference>
<organism evidence="1 2">
    <name type="scientific">Oleidesulfovibrio alaskensis (strain ATCC BAA-1058 / DSM 17464 / G20)</name>
    <name type="common">Desulfovibrio alaskensis</name>
    <dbReference type="NCBI Taxonomy" id="207559"/>
    <lineage>
        <taxon>Bacteria</taxon>
        <taxon>Pseudomonadati</taxon>
        <taxon>Thermodesulfobacteriota</taxon>
        <taxon>Desulfovibrionia</taxon>
        <taxon>Desulfovibrionales</taxon>
        <taxon>Desulfovibrionaceae</taxon>
        <taxon>Oleidesulfovibrio</taxon>
    </lineage>
</organism>
<proteinExistence type="predicted"/>